<dbReference type="Proteomes" id="UP000319160">
    <property type="component" value="Unassembled WGS sequence"/>
</dbReference>
<protein>
    <recommendedName>
        <fullName evidence="1">non-specific serine/threonine protein kinase</fullName>
        <ecNumber evidence="1">2.7.11.1</ecNumber>
    </recommendedName>
</protein>
<evidence type="ECO:0000256" key="4">
    <source>
        <dbReference type="SAM" id="Phobius"/>
    </source>
</evidence>
<dbReference type="EC" id="2.7.11.1" evidence="1"/>
<accession>A0A553HLG5</accession>
<keyword evidence="6" id="KW-1185">Reference proteome</keyword>
<dbReference type="EMBL" id="VFLP01000079">
    <property type="protein sequence ID" value="TRX88804.1"/>
    <property type="molecule type" value="Genomic_DNA"/>
</dbReference>
<dbReference type="PROSITE" id="PS00109">
    <property type="entry name" value="PROTEIN_KINASE_TYR"/>
    <property type="match status" value="1"/>
</dbReference>
<evidence type="ECO:0000313" key="6">
    <source>
        <dbReference type="Proteomes" id="UP000319160"/>
    </source>
</evidence>
<evidence type="ECO:0000256" key="3">
    <source>
        <dbReference type="ARBA" id="ARBA00048679"/>
    </source>
</evidence>
<gene>
    <name evidence="5" type="ORF">FHL15_010263</name>
</gene>
<comment type="catalytic activity">
    <reaction evidence="3">
        <text>L-seryl-[protein] + ATP = O-phospho-L-seryl-[protein] + ADP + H(+)</text>
        <dbReference type="Rhea" id="RHEA:17989"/>
        <dbReference type="Rhea" id="RHEA-COMP:9863"/>
        <dbReference type="Rhea" id="RHEA-COMP:11604"/>
        <dbReference type="ChEBI" id="CHEBI:15378"/>
        <dbReference type="ChEBI" id="CHEBI:29999"/>
        <dbReference type="ChEBI" id="CHEBI:30616"/>
        <dbReference type="ChEBI" id="CHEBI:83421"/>
        <dbReference type="ChEBI" id="CHEBI:456216"/>
        <dbReference type="EC" id="2.7.11.1"/>
    </reaction>
</comment>
<keyword evidence="4" id="KW-1133">Transmembrane helix</keyword>
<evidence type="ECO:0000313" key="5">
    <source>
        <dbReference type="EMBL" id="TRX88804.1"/>
    </source>
</evidence>
<dbReference type="OrthoDB" id="5404599at2759"/>
<dbReference type="InterPro" id="IPR008266">
    <property type="entry name" value="Tyr_kinase_AS"/>
</dbReference>
<organism evidence="5 6">
    <name type="scientific">Xylaria flabelliformis</name>
    <dbReference type="NCBI Taxonomy" id="2512241"/>
    <lineage>
        <taxon>Eukaryota</taxon>
        <taxon>Fungi</taxon>
        <taxon>Dikarya</taxon>
        <taxon>Ascomycota</taxon>
        <taxon>Pezizomycotina</taxon>
        <taxon>Sordariomycetes</taxon>
        <taxon>Xylariomycetidae</taxon>
        <taxon>Xylariales</taxon>
        <taxon>Xylariaceae</taxon>
        <taxon>Xylaria</taxon>
    </lineage>
</organism>
<proteinExistence type="predicted"/>
<dbReference type="GO" id="GO:0004674">
    <property type="term" value="F:protein serine/threonine kinase activity"/>
    <property type="evidence" value="ECO:0007669"/>
    <property type="project" value="UniProtKB-EC"/>
</dbReference>
<evidence type="ECO:0000256" key="2">
    <source>
        <dbReference type="ARBA" id="ARBA00047899"/>
    </source>
</evidence>
<comment type="caution">
    <text evidence="5">The sequence shown here is derived from an EMBL/GenBank/DDBJ whole genome shotgun (WGS) entry which is preliminary data.</text>
</comment>
<feature type="transmembrane region" description="Helical" evidence="4">
    <location>
        <begin position="236"/>
        <end position="258"/>
    </location>
</feature>
<name>A0A553HLG5_9PEZI</name>
<keyword evidence="4" id="KW-0812">Transmembrane</keyword>
<reference evidence="6" key="1">
    <citation type="submission" date="2019-06" db="EMBL/GenBank/DDBJ databases">
        <title>Draft genome sequence of the griseofulvin-producing fungus Xylaria cubensis strain G536.</title>
        <authorList>
            <person name="Mead M.E."/>
            <person name="Raja H.A."/>
            <person name="Steenwyk J.L."/>
            <person name="Knowles S.L."/>
            <person name="Oberlies N.H."/>
            <person name="Rokas A."/>
        </authorList>
    </citation>
    <scope>NUCLEOTIDE SEQUENCE [LARGE SCALE GENOMIC DNA]</scope>
    <source>
        <strain evidence="6">G536</strain>
    </source>
</reference>
<keyword evidence="4" id="KW-0472">Membrane</keyword>
<dbReference type="AlphaFoldDB" id="A0A553HLG5"/>
<sequence>MGAEVRLHGKEILKLGGRVTNDEEAALCIVRKYTTILVPEVYEGEYKTGVDGLPWDSAKERICNELRGFVKQLREKIPKPSSLQYLYQCGADGSAYKDVLLEDLKSPTEPLLSDDSVRSHINERYLHFNGGSYSENLMDYLPRSDKSVFTHADLAPRNVLVDDCGKITGPTTRRLNRLVTFISSRSYEERADMHQRTAREAQTFVSLGLWALVKNQHMTEPSRDDPFDAPAEKLGLLLYFALNVVNVAGFVYGQLLLLEIATQRNGMGQVLGSVKQYQKARLHDIAISRL</sequence>
<comment type="catalytic activity">
    <reaction evidence="2">
        <text>L-threonyl-[protein] + ATP = O-phospho-L-threonyl-[protein] + ADP + H(+)</text>
        <dbReference type="Rhea" id="RHEA:46608"/>
        <dbReference type="Rhea" id="RHEA-COMP:11060"/>
        <dbReference type="Rhea" id="RHEA-COMP:11605"/>
        <dbReference type="ChEBI" id="CHEBI:15378"/>
        <dbReference type="ChEBI" id="CHEBI:30013"/>
        <dbReference type="ChEBI" id="CHEBI:30616"/>
        <dbReference type="ChEBI" id="CHEBI:61977"/>
        <dbReference type="ChEBI" id="CHEBI:456216"/>
        <dbReference type="EC" id="2.7.11.1"/>
    </reaction>
</comment>
<evidence type="ECO:0000256" key="1">
    <source>
        <dbReference type="ARBA" id="ARBA00012513"/>
    </source>
</evidence>